<evidence type="ECO:0000256" key="1">
    <source>
        <dbReference type="ARBA" id="ARBA00004141"/>
    </source>
</evidence>
<dbReference type="PANTHER" id="PTHR31465:SF11">
    <property type="entry name" value="DOMAIN PROTEIN, PUTATIVE (AFU_ORTHOLOGUE AFUA_3G10770)-RELATED"/>
    <property type="match status" value="1"/>
</dbReference>
<dbReference type="Proteomes" id="UP001610335">
    <property type="component" value="Unassembled WGS sequence"/>
</dbReference>
<feature type="transmembrane region" description="Helical" evidence="5">
    <location>
        <begin position="212"/>
        <end position="229"/>
    </location>
</feature>
<protein>
    <submittedName>
        <fullName evidence="6">RTA1 like protein-domain-containing protein</fullName>
    </submittedName>
</protein>
<dbReference type="PANTHER" id="PTHR31465">
    <property type="entry name" value="PROTEIN RTA1-RELATED"/>
    <property type="match status" value="1"/>
</dbReference>
<dbReference type="EMBL" id="JBFXLS010000009">
    <property type="protein sequence ID" value="KAL2831411.1"/>
    <property type="molecule type" value="Genomic_DNA"/>
</dbReference>
<keyword evidence="7" id="KW-1185">Reference proteome</keyword>
<reference evidence="6 7" key="1">
    <citation type="submission" date="2024-07" db="EMBL/GenBank/DDBJ databases">
        <title>Section-level genome sequencing and comparative genomics of Aspergillus sections Usti and Cavernicolus.</title>
        <authorList>
            <consortium name="Lawrence Berkeley National Laboratory"/>
            <person name="Nybo J.L."/>
            <person name="Vesth T.C."/>
            <person name="Theobald S."/>
            <person name="Frisvad J.C."/>
            <person name="Larsen T.O."/>
            <person name="Kjaerboelling I."/>
            <person name="Rothschild-Mancinelli K."/>
            <person name="Lyhne E.K."/>
            <person name="Kogle M.E."/>
            <person name="Barry K."/>
            <person name="Clum A."/>
            <person name="Na H."/>
            <person name="Ledsgaard L."/>
            <person name="Lin J."/>
            <person name="Lipzen A."/>
            <person name="Kuo A."/>
            <person name="Riley R."/>
            <person name="Mondo S."/>
            <person name="LaButti K."/>
            <person name="Haridas S."/>
            <person name="Pangalinan J."/>
            <person name="Salamov A.A."/>
            <person name="Simmons B.A."/>
            <person name="Magnuson J.K."/>
            <person name="Chen J."/>
            <person name="Drula E."/>
            <person name="Henrissat B."/>
            <person name="Wiebenga A."/>
            <person name="Lubbers R.J."/>
            <person name="Gomes A.C."/>
            <person name="Makela M.R."/>
            <person name="Stajich J."/>
            <person name="Grigoriev I.V."/>
            <person name="Mortensen U.H."/>
            <person name="De vries R.P."/>
            <person name="Baker S.E."/>
            <person name="Andersen M.R."/>
        </authorList>
    </citation>
    <scope>NUCLEOTIDE SEQUENCE [LARGE SCALE GENOMIC DNA]</scope>
    <source>
        <strain evidence="6 7">CBS 600.67</strain>
    </source>
</reference>
<evidence type="ECO:0000256" key="5">
    <source>
        <dbReference type="SAM" id="Phobius"/>
    </source>
</evidence>
<feature type="transmembrane region" description="Helical" evidence="5">
    <location>
        <begin position="61"/>
        <end position="80"/>
    </location>
</feature>
<feature type="transmembrane region" description="Helical" evidence="5">
    <location>
        <begin position="170"/>
        <end position="192"/>
    </location>
</feature>
<accession>A0ABR4IUI0</accession>
<comment type="caution">
    <text evidence="6">The sequence shown here is derived from an EMBL/GenBank/DDBJ whole genome shotgun (WGS) entry which is preliminary data.</text>
</comment>
<name>A0ABR4IUI0_9EURO</name>
<feature type="transmembrane region" description="Helical" evidence="5">
    <location>
        <begin position="249"/>
        <end position="267"/>
    </location>
</feature>
<organism evidence="6 7">
    <name type="scientific">Aspergillus cavernicola</name>
    <dbReference type="NCBI Taxonomy" id="176166"/>
    <lineage>
        <taxon>Eukaryota</taxon>
        <taxon>Fungi</taxon>
        <taxon>Dikarya</taxon>
        <taxon>Ascomycota</taxon>
        <taxon>Pezizomycotina</taxon>
        <taxon>Eurotiomycetes</taxon>
        <taxon>Eurotiomycetidae</taxon>
        <taxon>Eurotiales</taxon>
        <taxon>Aspergillaceae</taxon>
        <taxon>Aspergillus</taxon>
        <taxon>Aspergillus subgen. Nidulantes</taxon>
    </lineage>
</organism>
<feature type="transmembrane region" description="Helical" evidence="5">
    <location>
        <begin position="31"/>
        <end position="54"/>
    </location>
</feature>
<keyword evidence="2 5" id="KW-0812">Transmembrane</keyword>
<feature type="transmembrane region" description="Helical" evidence="5">
    <location>
        <begin position="132"/>
        <end position="150"/>
    </location>
</feature>
<feature type="transmembrane region" description="Helical" evidence="5">
    <location>
        <begin position="92"/>
        <end position="112"/>
    </location>
</feature>
<comment type="subcellular location">
    <subcellularLocation>
        <location evidence="1">Membrane</location>
        <topology evidence="1">Multi-pass membrane protein</topology>
    </subcellularLocation>
</comment>
<evidence type="ECO:0000313" key="7">
    <source>
        <dbReference type="Proteomes" id="UP001610335"/>
    </source>
</evidence>
<evidence type="ECO:0000256" key="3">
    <source>
        <dbReference type="ARBA" id="ARBA00022989"/>
    </source>
</evidence>
<proteinExistence type="predicted"/>
<evidence type="ECO:0000256" key="4">
    <source>
        <dbReference type="ARBA" id="ARBA00023136"/>
    </source>
</evidence>
<keyword evidence="3 5" id="KW-1133">Transmembrane helix</keyword>
<evidence type="ECO:0000313" key="6">
    <source>
        <dbReference type="EMBL" id="KAL2831411.1"/>
    </source>
</evidence>
<gene>
    <name evidence="6" type="ORF">BDW59DRAFT_182085</name>
</gene>
<sequence length="298" mass="32953">MSSTPTLEDLQDGCQGWIDGVDNIYSYVPSLAAGVVFTVLFLLSAAGHLFRFVVRRSSPSILLTIGAVIELVGWAARIWSSQCPYNDSAFKTQVTLLVIGPVFFTAAIYLFLSQLIRHYGDQFSLLPPKAYLWIFISVDVLSLIIQAAGAGIASSQLSKPDGNPKRGSNIVAGGMLFQIAAMTVFVACFAVFLKRLYGTVRASGVRQKDQTLIFAIVFSLVVIYIRNIFRAIQLIQGFTGYLFVHERFFIAMDGAMMFLAVAIFHLVDVLPARERLEQVPPHMETQPEELRGFTSVRP</sequence>
<dbReference type="Pfam" id="PF04479">
    <property type="entry name" value="RTA1"/>
    <property type="match status" value="1"/>
</dbReference>
<dbReference type="InterPro" id="IPR007568">
    <property type="entry name" value="RTA1"/>
</dbReference>
<evidence type="ECO:0000256" key="2">
    <source>
        <dbReference type="ARBA" id="ARBA00022692"/>
    </source>
</evidence>
<keyword evidence="4 5" id="KW-0472">Membrane</keyword>